<name>A0A4Y2UQ05_ARAVE</name>
<reference evidence="2 3" key="1">
    <citation type="journal article" date="2019" name="Sci. Rep.">
        <title>Orb-weaving spider Araneus ventricosus genome elucidates the spidroin gene catalogue.</title>
        <authorList>
            <person name="Kono N."/>
            <person name="Nakamura H."/>
            <person name="Ohtoshi R."/>
            <person name="Moran D.A.P."/>
            <person name="Shinohara A."/>
            <person name="Yoshida Y."/>
            <person name="Fujiwara M."/>
            <person name="Mori M."/>
            <person name="Tomita M."/>
            <person name="Arakawa K."/>
        </authorList>
    </citation>
    <scope>NUCLEOTIDE SEQUENCE [LARGE SCALE GENOMIC DNA]</scope>
</reference>
<proteinExistence type="predicted"/>
<dbReference type="Gene3D" id="3.40.50.12780">
    <property type="entry name" value="N-terminal domain of ligase-like"/>
    <property type="match status" value="1"/>
</dbReference>
<evidence type="ECO:0000313" key="2">
    <source>
        <dbReference type="EMBL" id="GBO13617.1"/>
    </source>
</evidence>
<dbReference type="PANTHER" id="PTHR42921">
    <property type="entry name" value="ACETOACETYL-COA SYNTHETASE"/>
    <property type="match status" value="1"/>
</dbReference>
<dbReference type="AlphaFoldDB" id="A0A4Y2UQ05"/>
<dbReference type="GO" id="GO:0030729">
    <property type="term" value="F:acetoacetate-CoA ligase activity"/>
    <property type="evidence" value="ECO:0007669"/>
    <property type="project" value="TreeGrafter"/>
</dbReference>
<dbReference type="EMBL" id="BGPR01037896">
    <property type="protein sequence ID" value="GBO13617.1"/>
    <property type="molecule type" value="Genomic_DNA"/>
</dbReference>
<evidence type="ECO:0000259" key="1">
    <source>
        <dbReference type="Pfam" id="PF00501"/>
    </source>
</evidence>
<comment type="caution">
    <text evidence="2">The sequence shown here is derived from an EMBL/GenBank/DDBJ whole genome shotgun (WGS) entry which is preliminary data.</text>
</comment>
<protein>
    <submittedName>
        <fullName evidence="2">Acetoacetyl-CoA synthetase</fullName>
    </submittedName>
</protein>
<dbReference type="OrthoDB" id="6434320at2759"/>
<dbReference type="Proteomes" id="UP000499080">
    <property type="component" value="Unassembled WGS sequence"/>
</dbReference>
<sequence>MGMIIDLLQVGWASWSIYTTLHFLGETVVLFDGNPYYLTPTYIWDLVDKHKISHILFPASVVDELEKRKYVPTETHDLSTLKYLMAGGSVVKRGSFDFMNKILPHVLFTGAYGCTEVMGCCLITEISMPLYKAEINAQCVGTAVDIVDDEGNPVVGEVGEVALSKPIPGLALGLWGDVDGSAFREKYFSKYQGMFAMGDYGILNPLTKGWIILCRR</sequence>
<gene>
    <name evidence="2" type="primary">Aacs_6</name>
    <name evidence="2" type="ORF">AVEN_125986_1</name>
</gene>
<feature type="domain" description="AMP-dependent synthetase/ligase" evidence="1">
    <location>
        <begin position="20"/>
        <end position="175"/>
    </location>
</feature>
<evidence type="ECO:0000313" key="3">
    <source>
        <dbReference type="Proteomes" id="UP000499080"/>
    </source>
</evidence>
<keyword evidence="3" id="KW-1185">Reference proteome</keyword>
<dbReference type="PANTHER" id="PTHR42921:SF1">
    <property type="entry name" value="ACETOACETYL-COA SYNTHETASE"/>
    <property type="match status" value="1"/>
</dbReference>
<organism evidence="2 3">
    <name type="scientific">Araneus ventricosus</name>
    <name type="common">Orbweaver spider</name>
    <name type="synonym">Epeira ventricosa</name>
    <dbReference type="NCBI Taxonomy" id="182803"/>
    <lineage>
        <taxon>Eukaryota</taxon>
        <taxon>Metazoa</taxon>
        <taxon>Ecdysozoa</taxon>
        <taxon>Arthropoda</taxon>
        <taxon>Chelicerata</taxon>
        <taxon>Arachnida</taxon>
        <taxon>Araneae</taxon>
        <taxon>Araneomorphae</taxon>
        <taxon>Entelegynae</taxon>
        <taxon>Araneoidea</taxon>
        <taxon>Araneidae</taxon>
        <taxon>Araneus</taxon>
    </lineage>
</organism>
<dbReference type="SUPFAM" id="SSF56801">
    <property type="entry name" value="Acetyl-CoA synthetase-like"/>
    <property type="match status" value="1"/>
</dbReference>
<accession>A0A4Y2UQ05</accession>
<dbReference type="InterPro" id="IPR042099">
    <property type="entry name" value="ANL_N_sf"/>
</dbReference>
<dbReference type="Pfam" id="PF00501">
    <property type="entry name" value="AMP-binding"/>
    <property type="match status" value="1"/>
</dbReference>
<dbReference type="InterPro" id="IPR000873">
    <property type="entry name" value="AMP-dep_synth/lig_dom"/>
</dbReference>